<reference evidence="2 3" key="2">
    <citation type="journal article" date="2016" name="Genome Announc.">
        <title>Draft Genome Sequence of Erythromycin- and Oxytetracycline-Sensitive Nocardia seriolae Strain U-1 (NBRC 110359).</title>
        <authorList>
            <person name="Imajoh M."/>
            <person name="Sukeda M."/>
            <person name="Shimizu M."/>
            <person name="Yamane J."/>
            <person name="Ohnishi K."/>
            <person name="Oshima S."/>
        </authorList>
    </citation>
    <scope>NUCLEOTIDE SEQUENCE [LARGE SCALE GENOMIC DNA]</scope>
    <source>
        <strain evidence="2 3">U-1</strain>
    </source>
</reference>
<dbReference type="RefSeq" id="WP_033088361.1">
    <property type="nucleotide sequence ID" value="NZ_CP076862.1"/>
</dbReference>
<accession>A0A0B8N774</accession>
<dbReference type="SUPFAM" id="SSF55144">
    <property type="entry name" value="LigT-like"/>
    <property type="match status" value="1"/>
</dbReference>
<keyword evidence="3" id="KW-1185">Reference proteome</keyword>
<dbReference type="KEGG" id="nsr:NS506_03573"/>
<dbReference type="Gene3D" id="3.90.1140.10">
    <property type="entry name" value="Cyclic phosphodiesterase"/>
    <property type="match status" value="1"/>
</dbReference>
<organism evidence="2 3">
    <name type="scientific">Nocardia seriolae</name>
    <dbReference type="NCBI Taxonomy" id="37332"/>
    <lineage>
        <taxon>Bacteria</taxon>
        <taxon>Bacillati</taxon>
        <taxon>Actinomycetota</taxon>
        <taxon>Actinomycetes</taxon>
        <taxon>Mycobacteriales</taxon>
        <taxon>Nocardiaceae</taxon>
        <taxon>Nocardia</taxon>
    </lineage>
</organism>
<evidence type="ECO:0000313" key="4">
    <source>
        <dbReference type="Proteomes" id="UP000180166"/>
    </source>
</evidence>
<dbReference type="EMBL" id="CP017839">
    <property type="protein sequence ID" value="APA97623.1"/>
    <property type="molecule type" value="Genomic_DNA"/>
</dbReference>
<name>A0A0B8N774_9NOCA</name>
<reference evidence="3" key="1">
    <citation type="submission" date="2015-07" db="EMBL/GenBank/DDBJ databases">
        <title>Nocardia seriolae U-1 whole genome shotgun sequence.</title>
        <authorList>
            <person name="Imajoh M."/>
            <person name="Fukumoto Y."/>
            <person name="Sukeda M."/>
            <person name="Yamane J."/>
            <person name="Yamasaki K."/>
            <person name="Shimizu M."/>
            <person name="Ohnishi K."/>
            <person name="Oshima S."/>
        </authorList>
    </citation>
    <scope>NUCLEOTIDE SEQUENCE [LARGE SCALE GENOMIC DNA]</scope>
    <source>
        <strain evidence="3">U-1</strain>
    </source>
</reference>
<evidence type="ECO:0000313" key="1">
    <source>
        <dbReference type="EMBL" id="APA97623.1"/>
    </source>
</evidence>
<evidence type="ECO:0000313" key="2">
    <source>
        <dbReference type="EMBL" id="GAP29646.1"/>
    </source>
</evidence>
<gene>
    <name evidence="1" type="ORF">NS506_03573</name>
    <name evidence="2" type="ORF">NSK11_contig00060-0040</name>
</gene>
<dbReference type="EMBL" id="BBYQ01000060">
    <property type="protein sequence ID" value="GAP29646.1"/>
    <property type="molecule type" value="Genomic_DNA"/>
</dbReference>
<dbReference type="Pfam" id="PF13563">
    <property type="entry name" value="2_5_RNA_ligase2"/>
    <property type="match status" value="1"/>
</dbReference>
<protein>
    <submittedName>
        <fullName evidence="2">Uncharacterized protein</fullName>
    </submittedName>
</protein>
<reference evidence="1 4" key="3">
    <citation type="submission" date="2016-10" db="EMBL/GenBank/DDBJ databases">
        <title>Genome sequence of Nocardia seriolae strain EM150506, isolated from Anguila japonica.</title>
        <authorList>
            <person name="Han H.-J."/>
        </authorList>
    </citation>
    <scope>NUCLEOTIDE SEQUENCE [LARGE SCALE GENOMIC DNA]</scope>
    <source>
        <strain evidence="1 4">EM150506</strain>
    </source>
</reference>
<dbReference type="InterPro" id="IPR009097">
    <property type="entry name" value="Cyclic_Pdiesterase"/>
</dbReference>
<dbReference type="Proteomes" id="UP000180166">
    <property type="component" value="Chromosome"/>
</dbReference>
<dbReference type="Proteomes" id="UP000037179">
    <property type="component" value="Unassembled WGS sequence"/>
</dbReference>
<sequence>MVQSVELVLDTAAEAEVRRQWAVLRELGLHAPGPEHRPHITVAVAAEIWPRLDKALGQQDFRPFQVRLGGLLVFGSHAPILVRAVVPSAPLITLQHRLFRVVADCPGIPANVRPDGWTPHVTLARRLRPGQLQAALDAVAWDTDFRATVEGIRRWDGDRRLEWPVAQGRYP</sequence>
<evidence type="ECO:0000313" key="3">
    <source>
        <dbReference type="Proteomes" id="UP000037179"/>
    </source>
</evidence>
<proteinExistence type="predicted"/>
<dbReference type="AlphaFoldDB" id="A0A0B8N774"/>
<dbReference type="OrthoDB" id="3397424at2"/>